<feature type="domain" description="Phospholipase/carboxylesterase/thioesterase" evidence="3">
    <location>
        <begin position="23"/>
        <end position="207"/>
    </location>
</feature>
<gene>
    <name evidence="4" type="ORF">EDD42_0500</name>
</gene>
<organism evidence="4 5">
    <name type="scientific">Plantibacter flavus</name>
    <dbReference type="NCBI Taxonomy" id="150123"/>
    <lineage>
        <taxon>Bacteria</taxon>
        <taxon>Bacillati</taxon>
        <taxon>Actinomycetota</taxon>
        <taxon>Actinomycetes</taxon>
        <taxon>Micrococcales</taxon>
        <taxon>Microbacteriaceae</taxon>
        <taxon>Plantibacter</taxon>
    </lineage>
</organism>
<dbReference type="GO" id="GO:0016787">
    <property type="term" value="F:hydrolase activity"/>
    <property type="evidence" value="ECO:0007669"/>
    <property type="project" value="UniProtKB-KW"/>
</dbReference>
<accession>A0A3N2BYX4</accession>
<evidence type="ECO:0000259" key="3">
    <source>
        <dbReference type="Pfam" id="PF02230"/>
    </source>
</evidence>
<dbReference type="Gene3D" id="3.40.50.1820">
    <property type="entry name" value="alpha/beta hydrolase"/>
    <property type="match status" value="1"/>
</dbReference>
<comment type="caution">
    <text evidence="4">The sequence shown here is derived from an EMBL/GenBank/DDBJ whole genome shotgun (WGS) entry which is preliminary data.</text>
</comment>
<dbReference type="Pfam" id="PF02230">
    <property type="entry name" value="Abhydrolase_2"/>
    <property type="match status" value="1"/>
</dbReference>
<sequence>MTTALRDVRSADWADAASSAPVVAVLLHGYGSNEHDLTGLVGPLALRMPWVSLRAPLEMGHGGAAWFEITTPGNPDPEPIARATDAVWGWVDEHVSAEARIVPIGFSQGGFMASQLLRTRPERVVAPVILAGFVLSAPQPGDEVLAATKPAVFWGRGLEDRVIAAPAVARTHAWLPLHTTLTERTYPGLAHGIHQAEIDDVRKFLGEHVPR</sequence>
<comment type="similarity">
    <text evidence="1">Belongs to the AB hydrolase superfamily. AB hydrolase 2 family.</text>
</comment>
<proteinExistence type="inferred from homology"/>
<dbReference type="InterPro" id="IPR050565">
    <property type="entry name" value="LYPA1-2/EST-like"/>
</dbReference>
<dbReference type="InterPro" id="IPR003140">
    <property type="entry name" value="PLipase/COase/thioEstase"/>
</dbReference>
<dbReference type="RefSeq" id="WP_085512031.1">
    <property type="nucleotide sequence ID" value="NZ_FXAP01000003.1"/>
</dbReference>
<evidence type="ECO:0000256" key="2">
    <source>
        <dbReference type="ARBA" id="ARBA00022801"/>
    </source>
</evidence>
<dbReference type="PANTHER" id="PTHR10655">
    <property type="entry name" value="LYSOPHOSPHOLIPASE-RELATED"/>
    <property type="match status" value="1"/>
</dbReference>
<keyword evidence="5" id="KW-1185">Reference proteome</keyword>
<dbReference type="EMBL" id="RKHL01000001">
    <property type="protein sequence ID" value="ROR80459.1"/>
    <property type="molecule type" value="Genomic_DNA"/>
</dbReference>
<keyword evidence="2" id="KW-0378">Hydrolase</keyword>
<protein>
    <submittedName>
        <fullName evidence="4">Phospholipase/carboxylesterase</fullName>
    </submittedName>
</protein>
<dbReference type="Proteomes" id="UP000266915">
    <property type="component" value="Unassembled WGS sequence"/>
</dbReference>
<dbReference type="PANTHER" id="PTHR10655:SF17">
    <property type="entry name" value="LYSOPHOSPHOLIPASE-LIKE PROTEIN 1"/>
    <property type="match status" value="1"/>
</dbReference>
<evidence type="ECO:0000313" key="5">
    <source>
        <dbReference type="Proteomes" id="UP000266915"/>
    </source>
</evidence>
<dbReference type="InterPro" id="IPR029058">
    <property type="entry name" value="AB_hydrolase_fold"/>
</dbReference>
<evidence type="ECO:0000256" key="1">
    <source>
        <dbReference type="ARBA" id="ARBA00006499"/>
    </source>
</evidence>
<reference evidence="4 5" key="1">
    <citation type="submission" date="2018-11" db="EMBL/GenBank/DDBJ databases">
        <title>Sequencing the genomes of 1000 actinobacteria strains.</title>
        <authorList>
            <person name="Klenk H.-P."/>
        </authorList>
    </citation>
    <scope>NUCLEOTIDE SEQUENCE [LARGE SCALE GENOMIC DNA]</scope>
    <source>
        <strain evidence="4 5">DSM 14012</strain>
    </source>
</reference>
<dbReference type="SUPFAM" id="SSF53474">
    <property type="entry name" value="alpha/beta-Hydrolases"/>
    <property type="match status" value="1"/>
</dbReference>
<name>A0A3N2BYX4_9MICO</name>
<dbReference type="AlphaFoldDB" id="A0A3N2BYX4"/>
<evidence type="ECO:0000313" key="4">
    <source>
        <dbReference type="EMBL" id="ROR80459.1"/>
    </source>
</evidence>